<gene>
    <name evidence="3" type="ORF">PCASD_12442</name>
</gene>
<dbReference type="InterPro" id="IPR057194">
    <property type="entry name" value="DUF7872"/>
</dbReference>
<feature type="transmembrane region" description="Helical" evidence="1">
    <location>
        <begin position="280"/>
        <end position="304"/>
    </location>
</feature>
<organism evidence="3 4">
    <name type="scientific">Puccinia coronata f. sp. avenae</name>
    <dbReference type="NCBI Taxonomy" id="200324"/>
    <lineage>
        <taxon>Eukaryota</taxon>
        <taxon>Fungi</taxon>
        <taxon>Dikarya</taxon>
        <taxon>Basidiomycota</taxon>
        <taxon>Pucciniomycotina</taxon>
        <taxon>Pucciniomycetes</taxon>
        <taxon>Pucciniales</taxon>
        <taxon>Pucciniaceae</taxon>
        <taxon>Puccinia</taxon>
    </lineage>
</organism>
<feature type="domain" description="DUF7872" evidence="2">
    <location>
        <begin position="315"/>
        <end position="538"/>
    </location>
</feature>
<dbReference type="PANTHER" id="PTHR33339">
    <property type="entry name" value="LYSM DOMAIN-CONTAINING PROTEIN"/>
    <property type="match status" value="1"/>
</dbReference>
<dbReference type="PANTHER" id="PTHR33339:SF1">
    <property type="entry name" value="LYSM DOMAIN-CONTAINING PROTEIN"/>
    <property type="match status" value="1"/>
</dbReference>
<dbReference type="AlphaFoldDB" id="A0A2N5U072"/>
<accession>A0A2N5U072</accession>
<dbReference type="EMBL" id="PGCI01000277">
    <property type="protein sequence ID" value="PLW31140.1"/>
    <property type="molecule type" value="Genomic_DNA"/>
</dbReference>
<reference evidence="3 4" key="1">
    <citation type="submission" date="2017-11" db="EMBL/GenBank/DDBJ databases">
        <title>De novo assembly and phasing of dikaryotic genomes from two isolates of Puccinia coronata f. sp. avenae, the causal agent of oat crown rust.</title>
        <authorList>
            <person name="Miller M.E."/>
            <person name="Zhang Y."/>
            <person name="Omidvar V."/>
            <person name="Sperschneider J."/>
            <person name="Schwessinger B."/>
            <person name="Raley C."/>
            <person name="Palmer J.M."/>
            <person name="Garnica D."/>
            <person name="Upadhyaya N."/>
            <person name="Rathjen J."/>
            <person name="Taylor J.M."/>
            <person name="Park R.F."/>
            <person name="Dodds P.N."/>
            <person name="Hirsch C.D."/>
            <person name="Kianian S.F."/>
            <person name="Figueroa M."/>
        </authorList>
    </citation>
    <scope>NUCLEOTIDE SEQUENCE [LARGE SCALE GENOMIC DNA]</scope>
    <source>
        <strain evidence="3">12SD80</strain>
    </source>
</reference>
<feature type="transmembrane region" description="Helical" evidence="1">
    <location>
        <begin position="250"/>
        <end position="268"/>
    </location>
</feature>
<dbReference type="Proteomes" id="UP000235392">
    <property type="component" value="Unassembled WGS sequence"/>
</dbReference>
<dbReference type="Pfam" id="PF25278">
    <property type="entry name" value="DUF7872"/>
    <property type="match status" value="1"/>
</dbReference>
<keyword evidence="1" id="KW-1133">Transmembrane helix</keyword>
<comment type="caution">
    <text evidence="3">The sequence shown here is derived from an EMBL/GenBank/DDBJ whole genome shotgun (WGS) entry which is preliminary data.</text>
</comment>
<keyword evidence="1" id="KW-0812">Transmembrane</keyword>
<name>A0A2N5U072_9BASI</name>
<evidence type="ECO:0000259" key="2">
    <source>
        <dbReference type="Pfam" id="PF25278"/>
    </source>
</evidence>
<protein>
    <recommendedName>
        <fullName evidence="2">DUF7872 domain-containing protein</fullName>
    </recommendedName>
</protein>
<proteinExistence type="predicted"/>
<keyword evidence="1" id="KW-0472">Membrane</keyword>
<evidence type="ECO:0000313" key="3">
    <source>
        <dbReference type="EMBL" id="PLW31140.1"/>
    </source>
</evidence>
<evidence type="ECO:0000256" key="1">
    <source>
        <dbReference type="SAM" id="Phobius"/>
    </source>
</evidence>
<evidence type="ECO:0000313" key="4">
    <source>
        <dbReference type="Proteomes" id="UP000235392"/>
    </source>
</evidence>
<sequence>MHRKARTNCMHLVFKFLTDVSSFDKDSFSNNPTRVSAPGLLQHMRHCSILYERYPTSLMMQYTASVVLLALVHTLVLTENPSDATFRSGHRRLKPRSFPSGSLTTPILNPASNSTGNHSQIRTSQDFNTTTHDTSLCQSLPLTASLWKKLEINSYLDKYPNGTSLSLEEYASRTGALDFQCGIGKICNPGQLCENVYGRDWYALVAAQNWNNFVNLLYQATGDAFDSTSDALPTMLVDFEKDFNRFPRHFTTWAGLISTWISCFPASLFKAIGPITNSIWLSWGTLSWIGLVMISYQITAIGWLETKVLIREGETRFKRASSISWMLGEAQHAAQEIISNITQGVMKAGVSTDKGLASLNRDGIFLSATPVTDRQTLQEEYGKVLKLKTLVKMWRVQNVFIARGADPCTQAGKNGAFDDPKRLSYCGEDSIMMSIAKAQVSGNGFIPTIYGASKVEGKYGFTTEYLTTSSWECQKKYGVFDFEPQLFRNMTDLRNLSKLEDCIVNLPVCDCTRPDIVNALQQGFSITQACRQIAGLPI</sequence>